<evidence type="ECO:0000256" key="2">
    <source>
        <dbReference type="SAM" id="Phobius"/>
    </source>
</evidence>
<feature type="transmembrane region" description="Helical" evidence="2">
    <location>
        <begin position="16"/>
        <end position="34"/>
    </location>
</feature>
<keyword evidence="2" id="KW-1133">Transmembrane helix</keyword>
<dbReference type="EMBL" id="JAKGSI010000003">
    <property type="protein sequence ID" value="MCF4006979.1"/>
    <property type="molecule type" value="Genomic_DNA"/>
</dbReference>
<feature type="transmembrane region" description="Helical" evidence="2">
    <location>
        <begin position="97"/>
        <end position="114"/>
    </location>
</feature>
<dbReference type="SUPFAM" id="SSF53474">
    <property type="entry name" value="alpha/beta-Hydrolases"/>
    <property type="match status" value="1"/>
</dbReference>
<feature type="region of interest" description="Disordered" evidence="1">
    <location>
        <begin position="429"/>
        <end position="457"/>
    </location>
</feature>
<organism evidence="3 4">
    <name type="scientific">Corynebacterium uropygiale</name>
    <dbReference type="NCBI Taxonomy" id="1775911"/>
    <lineage>
        <taxon>Bacteria</taxon>
        <taxon>Bacillati</taxon>
        <taxon>Actinomycetota</taxon>
        <taxon>Actinomycetes</taxon>
        <taxon>Mycobacteriales</taxon>
        <taxon>Corynebacteriaceae</taxon>
        <taxon>Corynebacterium</taxon>
    </lineage>
</organism>
<sequence length="457" mass="48769">MSTLAMISLTDSRAEGFFVLLVTIPLLLFLLIGVRRRRRTALIVALVLAAVLSLLAWLIVEKWWRPFPDALPWRICAAVASSLALFIGVWVYRGRRVLTAVLCALSIVGTWGLINVQYQQFATVESLDPEPVSSHMDLPAFQALRSAPRQNGRTVGALVTLPLPGYPAAEGGSAFPARDAVAYVPPAYWEHPEIALPVLVLLAGNPGEPMDWFRDGQGEDTADRYQAQHGGVAPIIISVDGTGSWAGNPICVDGPELKVRTYLEKDVPRRVKETFRVNEDTRTWTIGGLSYGGTCSLQVVANSPQVYGSFLDFSGQAEPTVGEHRATVEQFFGGSEEKFQAVNPEALLTKAAGTDTYAGIGGRFIAGSADGESVAALRHLHELAGAAGISSTMETVPGAHSFQVWRRALADTLPWVAERGGLAGVPAVGTAPATTPGPHAVNDPAGQASVQEKGTEK</sequence>
<accession>A0A9X1U0N5</accession>
<gene>
    <name evidence="3" type="ORF">L1O03_07275</name>
</gene>
<keyword evidence="2" id="KW-0812">Transmembrane</keyword>
<name>A0A9X1U0N5_9CORY</name>
<keyword evidence="2" id="KW-0472">Membrane</keyword>
<evidence type="ECO:0000313" key="4">
    <source>
        <dbReference type="Proteomes" id="UP001139336"/>
    </source>
</evidence>
<protein>
    <submittedName>
        <fullName evidence="3">Esterase family protein</fullName>
    </submittedName>
</protein>
<evidence type="ECO:0000256" key="1">
    <source>
        <dbReference type="SAM" id="MobiDB-lite"/>
    </source>
</evidence>
<dbReference type="InterPro" id="IPR000801">
    <property type="entry name" value="Esterase-like"/>
</dbReference>
<evidence type="ECO:0000313" key="3">
    <source>
        <dbReference type="EMBL" id="MCF4006979.1"/>
    </source>
</evidence>
<feature type="transmembrane region" description="Helical" evidence="2">
    <location>
        <begin position="72"/>
        <end position="92"/>
    </location>
</feature>
<dbReference type="PANTHER" id="PTHR48098">
    <property type="entry name" value="ENTEROCHELIN ESTERASE-RELATED"/>
    <property type="match status" value="1"/>
</dbReference>
<dbReference type="Proteomes" id="UP001139336">
    <property type="component" value="Unassembled WGS sequence"/>
</dbReference>
<dbReference type="PANTHER" id="PTHR48098:SF1">
    <property type="entry name" value="DIACYLGLYCEROL ACYLTRANSFERASE_MYCOLYLTRANSFERASE AG85A"/>
    <property type="match status" value="1"/>
</dbReference>
<dbReference type="InterPro" id="IPR029058">
    <property type="entry name" value="AB_hydrolase_fold"/>
</dbReference>
<proteinExistence type="predicted"/>
<comment type="caution">
    <text evidence="3">The sequence shown here is derived from an EMBL/GenBank/DDBJ whole genome shotgun (WGS) entry which is preliminary data.</text>
</comment>
<dbReference type="GO" id="GO:0016747">
    <property type="term" value="F:acyltransferase activity, transferring groups other than amino-acyl groups"/>
    <property type="evidence" value="ECO:0007669"/>
    <property type="project" value="TreeGrafter"/>
</dbReference>
<dbReference type="Gene3D" id="3.40.50.1820">
    <property type="entry name" value="alpha/beta hydrolase"/>
    <property type="match status" value="1"/>
</dbReference>
<dbReference type="Pfam" id="PF00756">
    <property type="entry name" value="Esterase"/>
    <property type="match status" value="1"/>
</dbReference>
<reference evidence="3" key="1">
    <citation type="submission" date="2022-01" db="EMBL/GenBank/DDBJ databases">
        <title>Corynebacterium sp. nov isolated from isolated from the feces of the greater white-fronted geese (Anser albifrons) at Poyang Lake, PR China.</title>
        <authorList>
            <person name="Liu Q."/>
        </authorList>
    </citation>
    <scope>NUCLEOTIDE SEQUENCE</scope>
    <source>
        <strain evidence="3">JCM 32435</strain>
    </source>
</reference>
<dbReference type="AlphaFoldDB" id="A0A9X1U0N5"/>
<dbReference type="InterPro" id="IPR050583">
    <property type="entry name" value="Mycobacterial_A85_antigen"/>
</dbReference>
<feature type="transmembrane region" description="Helical" evidence="2">
    <location>
        <begin position="41"/>
        <end position="60"/>
    </location>
</feature>
<keyword evidence="4" id="KW-1185">Reference proteome</keyword>
<feature type="compositionally biased region" description="Polar residues" evidence="1">
    <location>
        <begin position="448"/>
        <end position="457"/>
    </location>
</feature>